<evidence type="ECO:0000313" key="3">
    <source>
        <dbReference type="RefSeq" id="XP_027186136.1"/>
    </source>
</evidence>
<gene>
    <name evidence="3" type="primary">LOC105851660</name>
</gene>
<reference evidence="2" key="1">
    <citation type="journal article" date="2013" name="Nat. Biotechnol.">
        <title>Draft genome sequence of chickpea (Cicer arietinum) provides a resource for trait improvement.</title>
        <authorList>
            <person name="Varshney R.K."/>
            <person name="Song C."/>
            <person name="Saxena R.K."/>
            <person name="Azam S."/>
            <person name="Yu S."/>
            <person name="Sharpe A.G."/>
            <person name="Cannon S."/>
            <person name="Baek J."/>
            <person name="Rosen B.D."/>
            <person name="Tar'an B."/>
            <person name="Millan T."/>
            <person name="Zhang X."/>
            <person name="Ramsay L.D."/>
            <person name="Iwata A."/>
            <person name="Wang Y."/>
            <person name="Nelson W."/>
            <person name="Farmer A.D."/>
            <person name="Gaur P.M."/>
            <person name="Soderlund C."/>
            <person name="Penmetsa R.V."/>
            <person name="Xu C."/>
            <person name="Bharti A.K."/>
            <person name="He W."/>
            <person name="Winter P."/>
            <person name="Zhao S."/>
            <person name="Hane J.K."/>
            <person name="Carrasquilla-Garcia N."/>
            <person name="Condie J.A."/>
            <person name="Upadhyaya H.D."/>
            <person name="Luo M.C."/>
            <person name="Thudi M."/>
            <person name="Gowda C.L."/>
            <person name="Singh N.P."/>
            <person name="Lichtenzveig J."/>
            <person name="Gali K.K."/>
            <person name="Rubio J."/>
            <person name="Nadarajan N."/>
            <person name="Dolezel J."/>
            <person name="Bansal K.C."/>
            <person name="Xu X."/>
            <person name="Edwards D."/>
            <person name="Zhang G."/>
            <person name="Kahl G."/>
            <person name="Gil J."/>
            <person name="Singh K.B."/>
            <person name="Datta S.K."/>
            <person name="Jackson S.A."/>
            <person name="Wang J."/>
            <person name="Cook D.R."/>
        </authorList>
    </citation>
    <scope>NUCLEOTIDE SEQUENCE [LARGE SCALE GENOMIC DNA]</scope>
    <source>
        <strain evidence="2">cv. CDC Frontier</strain>
    </source>
</reference>
<accession>A0A3Q7XQW7</accession>
<feature type="region of interest" description="Disordered" evidence="1">
    <location>
        <begin position="97"/>
        <end position="116"/>
    </location>
</feature>
<evidence type="ECO:0000256" key="1">
    <source>
        <dbReference type="SAM" id="MobiDB-lite"/>
    </source>
</evidence>
<dbReference type="OrthoDB" id="913503at2759"/>
<name>A0A3Q7XQW7_CICAR</name>
<keyword evidence="2" id="KW-1185">Reference proteome</keyword>
<proteinExistence type="predicted"/>
<reference evidence="3" key="2">
    <citation type="submission" date="2025-08" db="UniProtKB">
        <authorList>
            <consortium name="RefSeq"/>
        </authorList>
    </citation>
    <scope>IDENTIFICATION</scope>
    <source>
        <tissue evidence="3">Etiolated seedlings</tissue>
    </source>
</reference>
<dbReference type="RefSeq" id="XP_027186136.1">
    <property type="nucleotide sequence ID" value="XM_027330335.1"/>
</dbReference>
<organism evidence="2 3">
    <name type="scientific">Cicer arietinum</name>
    <name type="common">Chickpea</name>
    <name type="synonym">Garbanzo</name>
    <dbReference type="NCBI Taxonomy" id="3827"/>
    <lineage>
        <taxon>Eukaryota</taxon>
        <taxon>Viridiplantae</taxon>
        <taxon>Streptophyta</taxon>
        <taxon>Embryophyta</taxon>
        <taxon>Tracheophyta</taxon>
        <taxon>Spermatophyta</taxon>
        <taxon>Magnoliopsida</taxon>
        <taxon>eudicotyledons</taxon>
        <taxon>Gunneridae</taxon>
        <taxon>Pentapetalae</taxon>
        <taxon>rosids</taxon>
        <taxon>fabids</taxon>
        <taxon>Fabales</taxon>
        <taxon>Fabaceae</taxon>
        <taxon>Papilionoideae</taxon>
        <taxon>50 kb inversion clade</taxon>
        <taxon>NPAAA clade</taxon>
        <taxon>Hologalegina</taxon>
        <taxon>IRL clade</taxon>
        <taxon>Cicereae</taxon>
        <taxon>Cicer</taxon>
    </lineage>
</organism>
<sequence>MNQSMDTRKGNKLPSKLVSDSISMDSLSFSGLVSIQDQQPKFPSPPNHAKHYQAFAFQTTPSLIPNPPGSSRPLLANHINSEMSSRKTGSTMKYHELGKASKHTNKQSTTARTGFGQKMKSFLSPCKECRTIKPDAVKAQTVQRESFKLY</sequence>
<dbReference type="Proteomes" id="UP000087171">
    <property type="component" value="Chromosome Ca1"/>
</dbReference>
<dbReference type="AlphaFoldDB" id="A0A3Q7XQW7"/>
<evidence type="ECO:0000313" key="2">
    <source>
        <dbReference type="Proteomes" id="UP000087171"/>
    </source>
</evidence>
<protein>
    <submittedName>
        <fullName evidence="3">Uncharacterized protein LOC105851660</fullName>
    </submittedName>
</protein>